<proteinExistence type="inferred from homology"/>
<comment type="similarity">
    <text evidence="1 2">Belongs to the serpin family.</text>
</comment>
<dbReference type="InterPro" id="IPR000215">
    <property type="entry name" value="Serpin_fam"/>
</dbReference>
<accession>A0AAV2FD35</accession>
<dbReference type="GO" id="GO:0005615">
    <property type="term" value="C:extracellular space"/>
    <property type="evidence" value="ECO:0007669"/>
    <property type="project" value="InterPro"/>
</dbReference>
<gene>
    <name evidence="4" type="ORF">LTRI10_LOCUS36552</name>
</gene>
<name>A0AAV2FD35_9ROSI</name>
<dbReference type="InterPro" id="IPR036186">
    <property type="entry name" value="Serpin_sf"/>
</dbReference>
<evidence type="ECO:0000256" key="1">
    <source>
        <dbReference type="ARBA" id="ARBA00009500"/>
    </source>
</evidence>
<reference evidence="4 5" key="1">
    <citation type="submission" date="2024-04" db="EMBL/GenBank/DDBJ databases">
        <authorList>
            <person name="Fracassetti M."/>
        </authorList>
    </citation>
    <scope>NUCLEOTIDE SEQUENCE [LARGE SCALE GENOMIC DNA]</scope>
</reference>
<dbReference type="Proteomes" id="UP001497516">
    <property type="component" value="Chromosome 6"/>
</dbReference>
<dbReference type="PANTHER" id="PTHR11461">
    <property type="entry name" value="SERINE PROTEASE INHIBITOR, SERPIN"/>
    <property type="match status" value="1"/>
</dbReference>
<evidence type="ECO:0000256" key="2">
    <source>
        <dbReference type="RuleBase" id="RU000411"/>
    </source>
</evidence>
<dbReference type="Pfam" id="PF00079">
    <property type="entry name" value="Serpin"/>
    <property type="match status" value="2"/>
</dbReference>
<keyword evidence="5" id="KW-1185">Reference proteome</keyword>
<sequence>MELQPDVALAISKHVLLTEAKNSNAVISPLSIHVVLSLIAAGSRGATEDQLLSFLKAKSINDLNSISTKLVSILAEGSASQEGRKPLLPFLKAKLIDHLNSISIKLVSVSAEGSSASCRDREGPKLLLANGATCHEVDFQAKAVEATAEVNKWAEKHTNGLIKEVLPPGAIECTARLVLSSALYFKGGWKQKFDASATRDHDFHLLNGSSVRVPFMTSKMNQFVAEYNGFKVLSLSYKQGEEDKPVFSMHIFLPDSQHGLPALVERAGSEPGFSSRHIPRRRELVGEFRIPRFKLSFGFDASNTLKGLGLVLPFSNEAELNEMVDSSVVGSSTLTLSSIFHKSVIEVNEEGTEAAATSVGVICSRSLPERIDFVADHPFMFLITEDLTGLVLFSGHVLEPSQQAS</sequence>
<dbReference type="PROSITE" id="PS00284">
    <property type="entry name" value="SERPIN"/>
    <property type="match status" value="1"/>
</dbReference>
<dbReference type="InterPro" id="IPR023796">
    <property type="entry name" value="Serpin_dom"/>
</dbReference>
<dbReference type="SUPFAM" id="SSF56574">
    <property type="entry name" value="Serpins"/>
    <property type="match status" value="1"/>
</dbReference>
<evidence type="ECO:0000259" key="3">
    <source>
        <dbReference type="SMART" id="SM00093"/>
    </source>
</evidence>
<dbReference type="InterPro" id="IPR023795">
    <property type="entry name" value="Serpin_CS"/>
</dbReference>
<dbReference type="GO" id="GO:0004867">
    <property type="term" value="F:serine-type endopeptidase inhibitor activity"/>
    <property type="evidence" value="ECO:0007669"/>
    <property type="project" value="InterPro"/>
</dbReference>
<evidence type="ECO:0000313" key="5">
    <source>
        <dbReference type="Proteomes" id="UP001497516"/>
    </source>
</evidence>
<feature type="domain" description="Serpin" evidence="3">
    <location>
        <begin position="9"/>
        <end position="400"/>
    </location>
</feature>
<evidence type="ECO:0000313" key="4">
    <source>
        <dbReference type="EMBL" id="CAL1396168.1"/>
    </source>
</evidence>
<dbReference type="InterPro" id="IPR042178">
    <property type="entry name" value="Serpin_sf_1"/>
</dbReference>
<dbReference type="Gene3D" id="3.30.497.10">
    <property type="entry name" value="Antithrombin, subunit I, domain 2"/>
    <property type="match status" value="1"/>
</dbReference>
<organism evidence="4 5">
    <name type="scientific">Linum trigynum</name>
    <dbReference type="NCBI Taxonomy" id="586398"/>
    <lineage>
        <taxon>Eukaryota</taxon>
        <taxon>Viridiplantae</taxon>
        <taxon>Streptophyta</taxon>
        <taxon>Embryophyta</taxon>
        <taxon>Tracheophyta</taxon>
        <taxon>Spermatophyta</taxon>
        <taxon>Magnoliopsida</taxon>
        <taxon>eudicotyledons</taxon>
        <taxon>Gunneridae</taxon>
        <taxon>Pentapetalae</taxon>
        <taxon>rosids</taxon>
        <taxon>fabids</taxon>
        <taxon>Malpighiales</taxon>
        <taxon>Linaceae</taxon>
        <taxon>Linum</taxon>
    </lineage>
</organism>
<dbReference type="PANTHER" id="PTHR11461:SF211">
    <property type="entry name" value="GH10112P-RELATED"/>
    <property type="match status" value="1"/>
</dbReference>
<dbReference type="AlphaFoldDB" id="A0AAV2FD35"/>
<dbReference type="InterPro" id="IPR042185">
    <property type="entry name" value="Serpin_sf_2"/>
</dbReference>
<dbReference type="SMART" id="SM00093">
    <property type="entry name" value="SERPIN"/>
    <property type="match status" value="1"/>
</dbReference>
<protein>
    <recommendedName>
        <fullName evidence="3">Serpin domain-containing protein</fullName>
    </recommendedName>
</protein>
<dbReference type="CDD" id="cd02043">
    <property type="entry name" value="serpinP_plants"/>
    <property type="match status" value="1"/>
</dbReference>
<dbReference type="EMBL" id="OZ034819">
    <property type="protein sequence ID" value="CAL1396168.1"/>
    <property type="molecule type" value="Genomic_DNA"/>
</dbReference>
<dbReference type="Gene3D" id="2.30.39.10">
    <property type="entry name" value="Alpha-1-antitrypsin, domain 1"/>
    <property type="match status" value="1"/>
</dbReference>